<sequence length="70" mass="7438">MDGIIVIIVIIAIIAAIKSGNRGSGSIGGIYDGDMKSMKCPECRSTDIGYYISSSINGADYKCNKCGNKW</sequence>
<reference evidence="1" key="1">
    <citation type="submission" date="2021-04" db="EMBL/GenBank/DDBJ databases">
        <title>Genomics, taxonomy and metabolism of representatives of sulfur bacteria of the genus Thiothrix: Thiothrix fructosivorans QT, Thiothrix unzii A1T and three new species, Thiothrix subterranea sp. nov., Thiothrix litoralis sp. nov. and 'Candidatus Thiothrix anitrata' sp. nov.</title>
        <authorList>
            <person name="Ravin N.V."/>
            <person name="Smolyakov D."/>
            <person name="Rudenko T.S."/>
            <person name="Mardanov A.V."/>
            <person name="Beletsky A.V."/>
            <person name="Markov N.D."/>
            <person name="Fomenkov A.I."/>
            <person name="Roberts R.J."/>
            <person name="Karnachuk O.V."/>
            <person name="Novikov A."/>
            <person name="Grabovich M.Y."/>
        </authorList>
    </citation>
    <scope>NUCLEOTIDE SEQUENCE</scope>
    <source>
        <strain evidence="1">A1</strain>
        <plasmid evidence="1">pTunz5</plasmid>
    </source>
</reference>
<dbReference type="KEGG" id="tun:J9260_18310"/>
<evidence type="ECO:0000313" key="2">
    <source>
        <dbReference type="EMBL" id="QTR55470.1"/>
    </source>
</evidence>
<proteinExistence type="predicted"/>
<dbReference type="EMBL" id="CP072797">
    <property type="protein sequence ID" value="QTR55470.1"/>
    <property type="molecule type" value="Genomic_DNA"/>
</dbReference>
<keyword evidence="1" id="KW-0614">Plasmid</keyword>
<evidence type="ECO:0000313" key="3">
    <source>
        <dbReference type="Proteomes" id="UP000672009"/>
    </source>
</evidence>
<geneLocation type="plasmid" evidence="1 3">
    <name>pTunz5</name>
</geneLocation>
<organism evidence="1 3">
    <name type="scientific">Thiothrix unzii</name>
    <dbReference type="NCBI Taxonomy" id="111769"/>
    <lineage>
        <taxon>Bacteria</taxon>
        <taxon>Pseudomonadati</taxon>
        <taxon>Pseudomonadota</taxon>
        <taxon>Gammaproteobacteria</taxon>
        <taxon>Thiotrichales</taxon>
        <taxon>Thiotrichaceae</taxon>
        <taxon>Thiothrix</taxon>
    </lineage>
</organism>
<protein>
    <submittedName>
        <fullName evidence="1">Uncharacterized protein</fullName>
    </submittedName>
</protein>
<evidence type="ECO:0000313" key="1">
    <source>
        <dbReference type="EMBL" id="QTR55460.1"/>
    </source>
</evidence>
<gene>
    <name evidence="2" type="ORF">J9260_18310</name>
    <name evidence="1" type="ORF">J9260_18360</name>
</gene>
<dbReference type="Proteomes" id="UP000672009">
    <property type="component" value="Plasmid pTunz5"/>
</dbReference>
<name>A0A975IJP3_9GAMM</name>
<keyword evidence="3" id="KW-1185">Reference proteome</keyword>
<dbReference type="RefSeq" id="WP_210220923.1">
    <property type="nucleotide sequence ID" value="NZ_CP072797.1"/>
</dbReference>
<dbReference type="AlphaFoldDB" id="A0A975IJP3"/>
<dbReference type="EMBL" id="CP072797">
    <property type="protein sequence ID" value="QTR55460.1"/>
    <property type="molecule type" value="Genomic_DNA"/>
</dbReference>
<accession>A0A975IJP3</accession>
<dbReference type="KEGG" id="tun:J9260_18360"/>